<evidence type="ECO:0000313" key="3">
    <source>
        <dbReference type="Proteomes" id="UP000299102"/>
    </source>
</evidence>
<protein>
    <submittedName>
        <fullName evidence="2">Uncharacterized protein</fullName>
    </submittedName>
</protein>
<proteinExistence type="predicted"/>
<evidence type="ECO:0000313" key="2">
    <source>
        <dbReference type="EMBL" id="GBP30732.1"/>
    </source>
</evidence>
<dbReference type="AlphaFoldDB" id="A0A4C1UXR3"/>
<feature type="region of interest" description="Disordered" evidence="1">
    <location>
        <begin position="1"/>
        <end position="49"/>
    </location>
</feature>
<name>A0A4C1UXR3_EUMVA</name>
<reference evidence="2 3" key="1">
    <citation type="journal article" date="2019" name="Commun. Biol.">
        <title>The bagworm genome reveals a unique fibroin gene that provides high tensile strength.</title>
        <authorList>
            <person name="Kono N."/>
            <person name="Nakamura H."/>
            <person name="Ohtoshi R."/>
            <person name="Tomita M."/>
            <person name="Numata K."/>
            <person name="Arakawa K."/>
        </authorList>
    </citation>
    <scope>NUCLEOTIDE SEQUENCE [LARGE SCALE GENOMIC DNA]</scope>
</reference>
<comment type="caution">
    <text evidence="2">The sequence shown here is derived from an EMBL/GenBank/DDBJ whole genome shotgun (WGS) entry which is preliminary data.</text>
</comment>
<accession>A0A4C1UXR3</accession>
<organism evidence="2 3">
    <name type="scientific">Eumeta variegata</name>
    <name type="common">Bagworm moth</name>
    <name type="synonym">Eumeta japonica</name>
    <dbReference type="NCBI Taxonomy" id="151549"/>
    <lineage>
        <taxon>Eukaryota</taxon>
        <taxon>Metazoa</taxon>
        <taxon>Ecdysozoa</taxon>
        <taxon>Arthropoda</taxon>
        <taxon>Hexapoda</taxon>
        <taxon>Insecta</taxon>
        <taxon>Pterygota</taxon>
        <taxon>Neoptera</taxon>
        <taxon>Endopterygota</taxon>
        <taxon>Lepidoptera</taxon>
        <taxon>Glossata</taxon>
        <taxon>Ditrysia</taxon>
        <taxon>Tineoidea</taxon>
        <taxon>Psychidae</taxon>
        <taxon>Oiketicinae</taxon>
        <taxon>Eumeta</taxon>
    </lineage>
</organism>
<dbReference type="EMBL" id="BGZK01000236">
    <property type="protein sequence ID" value="GBP30732.1"/>
    <property type="molecule type" value="Genomic_DNA"/>
</dbReference>
<evidence type="ECO:0000256" key="1">
    <source>
        <dbReference type="SAM" id="MobiDB-lite"/>
    </source>
</evidence>
<keyword evidence="3" id="KW-1185">Reference proteome</keyword>
<sequence>MSCNEIHPPDPARPTAVGGGRTRRSRDKHEIFKNISANPPTLPGERGKTEIGTGIEVRNGTKSRFQKQVKKLVRTEAESQDRVLSAERDFRRLGRRAPRPAGADEIDNFGTDLNKRAFTFRVQHRYLRVSIRSPEIWNKLDPRKAFYDANDEYS</sequence>
<gene>
    <name evidence="2" type="ORF">EVAR_75956_1</name>
</gene>
<dbReference type="Proteomes" id="UP000299102">
    <property type="component" value="Unassembled WGS sequence"/>
</dbReference>